<name>A0ABN2YEM9_9MICC</name>
<protein>
    <submittedName>
        <fullName evidence="1">Uncharacterized protein</fullName>
    </submittedName>
</protein>
<dbReference type="EMBL" id="BAAAQB010000005">
    <property type="protein sequence ID" value="GAA2125406.1"/>
    <property type="molecule type" value="Genomic_DNA"/>
</dbReference>
<evidence type="ECO:0000313" key="1">
    <source>
        <dbReference type="EMBL" id="GAA2125406.1"/>
    </source>
</evidence>
<accession>A0ABN2YEM9</accession>
<comment type="caution">
    <text evidence="1">The sequence shown here is derived from an EMBL/GenBank/DDBJ whole genome shotgun (WGS) entry which is preliminary data.</text>
</comment>
<proteinExistence type="predicted"/>
<reference evidence="1 2" key="1">
    <citation type="journal article" date="2019" name="Int. J. Syst. Evol. Microbiol.">
        <title>The Global Catalogue of Microorganisms (GCM) 10K type strain sequencing project: providing services to taxonomists for standard genome sequencing and annotation.</title>
        <authorList>
            <consortium name="The Broad Institute Genomics Platform"/>
            <consortium name="The Broad Institute Genome Sequencing Center for Infectious Disease"/>
            <person name="Wu L."/>
            <person name="Ma J."/>
        </authorList>
    </citation>
    <scope>NUCLEOTIDE SEQUENCE [LARGE SCALE GENOMIC DNA]</scope>
    <source>
        <strain evidence="1 2">JCM 15921</strain>
    </source>
</reference>
<gene>
    <name evidence="1" type="ORF">GCM10009825_01690</name>
</gene>
<dbReference type="Proteomes" id="UP001500102">
    <property type="component" value="Unassembled WGS sequence"/>
</dbReference>
<organism evidence="1 2">
    <name type="scientific">Arthrobacter humicola</name>
    <dbReference type="NCBI Taxonomy" id="409291"/>
    <lineage>
        <taxon>Bacteria</taxon>
        <taxon>Bacillati</taxon>
        <taxon>Actinomycetota</taxon>
        <taxon>Actinomycetes</taxon>
        <taxon>Micrococcales</taxon>
        <taxon>Micrococcaceae</taxon>
        <taxon>Arthrobacter</taxon>
    </lineage>
</organism>
<keyword evidence="2" id="KW-1185">Reference proteome</keyword>
<evidence type="ECO:0000313" key="2">
    <source>
        <dbReference type="Proteomes" id="UP001500102"/>
    </source>
</evidence>
<dbReference type="Gene3D" id="2.60.40.2700">
    <property type="match status" value="5"/>
</dbReference>
<sequence length="650" mass="68061">MAAHGSHGATIIKGPGGLARRPWGEQLKNKTIRFGGAGALTALLLAGPTVPAQAAFVPSCGPIVDSIKLCTAPDGSQEPVMVNRPVAGPRPIIGGALLVGNTLTVYDGVWDPSNATLTHQWLRNDVPILGATGTTYRLTRSDLGKGIRVKTTGRAPEYKATTVQSAKTPSITDAAGAVPTVRAGYVGFESLGAEDGEYRPVVVAQLGDWGPSGVQFQYQWLRDGSPIPGATAPRFDRTTWGPTGLLSLRVTGYAAGLDPVSVTSAASRGTFTPETPGAVVTGGTEAGDVLTAVDLPWFDHTDRNTSDWNEHRFQWMRDGIRIPDANELTYTITAEDQGHTLEMVTTSGGPEASSNAVTVPPAGGAVIPAPPEPPKVELKPLTNVTKPVLTGDAVIGTAMTATAGTWSEPAENLTVIYYWQSPDGKVSATGPTFTPNMTQLGTTVTLIATATAPGYTTAWAKVTAPKPVTAPDPTQAKAPAIQGNATVREKLTVSTGTWSGYTLGLTETRQWLRDGTPIAGATGRDYTLVGGDFGNKISVKVTSTMGGRILKTQTTDATAKVAAAALRSATPTIAGTVKTGTVVTAKPGTWTWGTAFKYRWLRNGVPIYAATESTYKVRTADRDKRIAVRVTGSRLGYTTVTQTSGAYFAR</sequence>